<proteinExistence type="predicted"/>
<evidence type="ECO:0000313" key="2">
    <source>
        <dbReference type="EMBL" id="MFC0271946.1"/>
    </source>
</evidence>
<reference evidence="2 3" key="1">
    <citation type="submission" date="2024-09" db="EMBL/GenBank/DDBJ databases">
        <authorList>
            <person name="Sun Q."/>
            <person name="Mori K."/>
        </authorList>
    </citation>
    <scope>NUCLEOTIDE SEQUENCE [LARGE SCALE GENOMIC DNA]</scope>
    <source>
        <strain evidence="2 3">CCM 7228</strain>
    </source>
</reference>
<sequence>MNIVRTTNRDDLSSLKEEFNIILKDKRLTIHFQPIVHFKNARIFGYEALSRGLVDSYFHSPSHLFPFAENEGLLYTLEKMARECAFDESKTIS</sequence>
<protein>
    <submittedName>
        <fullName evidence="2">EAL domain-containing protein</fullName>
    </submittedName>
</protein>
<dbReference type="SUPFAM" id="SSF141868">
    <property type="entry name" value="EAL domain-like"/>
    <property type="match status" value="1"/>
</dbReference>
<feature type="domain" description="EAL" evidence="1">
    <location>
        <begin position="12"/>
        <end position="93"/>
    </location>
</feature>
<accession>A0ABV6GE40</accession>
<dbReference type="InterPro" id="IPR001633">
    <property type="entry name" value="EAL_dom"/>
</dbReference>
<gene>
    <name evidence="2" type="ORF">ACFFIX_10835</name>
</gene>
<dbReference type="PANTHER" id="PTHR33121:SF76">
    <property type="entry name" value="SIGNALING PROTEIN"/>
    <property type="match status" value="1"/>
</dbReference>
<keyword evidence="3" id="KW-1185">Reference proteome</keyword>
<dbReference type="RefSeq" id="WP_378933771.1">
    <property type="nucleotide sequence ID" value="NZ_JBHLVO010000007.1"/>
</dbReference>
<comment type="caution">
    <text evidence="2">The sequence shown here is derived from an EMBL/GenBank/DDBJ whole genome shotgun (WGS) entry which is preliminary data.</text>
</comment>
<evidence type="ECO:0000259" key="1">
    <source>
        <dbReference type="PROSITE" id="PS50883"/>
    </source>
</evidence>
<dbReference type="PANTHER" id="PTHR33121">
    <property type="entry name" value="CYCLIC DI-GMP PHOSPHODIESTERASE PDEF"/>
    <property type="match status" value="1"/>
</dbReference>
<dbReference type="PROSITE" id="PS50883">
    <property type="entry name" value="EAL"/>
    <property type="match status" value="1"/>
</dbReference>
<dbReference type="InterPro" id="IPR035919">
    <property type="entry name" value="EAL_sf"/>
</dbReference>
<dbReference type="InterPro" id="IPR050706">
    <property type="entry name" value="Cyclic-di-GMP_PDE-like"/>
</dbReference>
<name>A0ABV6GE40_9BACI</name>
<organism evidence="2 3">
    <name type="scientific">Metabacillus herbersteinensis</name>
    <dbReference type="NCBI Taxonomy" id="283816"/>
    <lineage>
        <taxon>Bacteria</taxon>
        <taxon>Bacillati</taxon>
        <taxon>Bacillota</taxon>
        <taxon>Bacilli</taxon>
        <taxon>Bacillales</taxon>
        <taxon>Bacillaceae</taxon>
        <taxon>Metabacillus</taxon>
    </lineage>
</organism>
<evidence type="ECO:0000313" key="3">
    <source>
        <dbReference type="Proteomes" id="UP001589854"/>
    </source>
</evidence>
<dbReference type="EMBL" id="JBHLVO010000007">
    <property type="protein sequence ID" value="MFC0271946.1"/>
    <property type="molecule type" value="Genomic_DNA"/>
</dbReference>
<dbReference type="Proteomes" id="UP001589854">
    <property type="component" value="Unassembled WGS sequence"/>
</dbReference>
<dbReference type="Pfam" id="PF00563">
    <property type="entry name" value="EAL"/>
    <property type="match status" value="1"/>
</dbReference>
<dbReference type="Gene3D" id="3.20.20.450">
    <property type="entry name" value="EAL domain"/>
    <property type="match status" value="1"/>
</dbReference>